<dbReference type="SUPFAM" id="SSF52317">
    <property type="entry name" value="Class I glutamine amidotransferase-like"/>
    <property type="match status" value="1"/>
</dbReference>
<evidence type="ECO:0000256" key="5">
    <source>
        <dbReference type="ARBA" id="ARBA00022825"/>
    </source>
</evidence>
<evidence type="ECO:0000313" key="8">
    <source>
        <dbReference type="EMBL" id="MFC3764885.1"/>
    </source>
</evidence>
<evidence type="ECO:0000259" key="6">
    <source>
        <dbReference type="Pfam" id="PF02016"/>
    </source>
</evidence>
<comment type="similarity">
    <text evidence="1">Belongs to the peptidase S66 family.</text>
</comment>
<dbReference type="Gene3D" id="3.40.50.10740">
    <property type="entry name" value="Class I glutamine amidotransferase-like"/>
    <property type="match status" value="1"/>
</dbReference>
<dbReference type="Pfam" id="PF02016">
    <property type="entry name" value="Peptidase_S66"/>
    <property type="match status" value="1"/>
</dbReference>
<keyword evidence="2" id="KW-0121">Carboxypeptidase</keyword>
<name>A0ABV7YHQ0_9ACTN</name>
<dbReference type="RefSeq" id="WP_239553957.1">
    <property type="nucleotide sequence ID" value="NZ_JAFBCM010000001.1"/>
</dbReference>
<evidence type="ECO:0000256" key="1">
    <source>
        <dbReference type="ARBA" id="ARBA00010233"/>
    </source>
</evidence>
<dbReference type="Proteomes" id="UP001595699">
    <property type="component" value="Unassembled WGS sequence"/>
</dbReference>
<dbReference type="InterPro" id="IPR027478">
    <property type="entry name" value="LdcA_N"/>
</dbReference>
<dbReference type="PIRSF" id="PIRSF028757">
    <property type="entry name" value="LD-carboxypeptidase"/>
    <property type="match status" value="1"/>
</dbReference>
<gene>
    <name evidence="8" type="ORF">ACFOUW_28885</name>
</gene>
<dbReference type="PANTHER" id="PTHR30237">
    <property type="entry name" value="MURAMOYLTETRAPEPTIDE CARBOXYPEPTIDASE"/>
    <property type="match status" value="1"/>
</dbReference>
<keyword evidence="9" id="KW-1185">Reference proteome</keyword>
<evidence type="ECO:0000313" key="9">
    <source>
        <dbReference type="Proteomes" id="UP001595699"/>
    </source>
</evidence>
<dbReference type="InterPro" id="IPR027461">
    <property type="entry name" value="Carboxypeptidase_A_C_sf"/>
</dbReference>
<sequence>MGDDKRPARLAAGSRVAVVAPAGAVVPEMLDAGLETLAAWGLDVAVGAHVRDRHPTFTYLAGTDADRAADLQAAWCDPSVSAVFCARGGYGCLRLLDLLDWSAMASAGPKLLVGSSDVTALHEMVRARLGWPTMFGPMMGTGSFVSDPTAQEHHRSLLFSPVSGTVLAGPLAEPLVAGTAQGVTVGGNLSLLCSAQGVPDIPPPPVGAIGLLEDVTEEPYRIDHFVTHLRRTGWFSRLSGVVLGSWHECGEPTAVRAVLEDRLSDLGIPVIWELGFGHCPAQLTVPLGAEVSLVSNPATGEASLTLVGDALD</sequence>
<dbReference type="PANTHER" id="PTHR30237:SF2">
    <property type="entry name" value="MUREIN TETRAPEPTIDE CARBOXYPEPTIDASE"/>
    <property type="match status" value="1"/>
</dbReference>
<accession>A0ABV7YHQ0</accession>
<evidence type="ECO:0000256" key="4">
    <source>
        <dbReference type="ARBA" id="ARBA00022801"/>
    </source>
</evidence>
<dbReference type="InterPro" id="IPR003507">
    <property type="entry name" value="S66_fam"/>
</dbReference>
<dbReference type="Gene3D" id="3.50.30.60">
    <property type="entry name" value="LD-carboxypeptidase A C-terminal domain-like"/>
    <property type="match status" value="1"/>
</dbReference>
<evidence type="ECO:0000256" key="2">
    <source>
        <dbReference type="ARBA" id="ARBA00022645"/>
    </source>
</evidence>
<dbReference type="InterPro" id="IPR040921">
    <property type="entry name" value="Peptidase_S66C"/>
</dbReference>
<dbReference type="InterPro" id="IPR040449">
    <property type="entry name" value="Peptidase_S66_N"/>
</dbReference>
<keyword evidence="3" id="KW-0645">Protease</keyword>
<feature type="domain" description="LD-carboxypeptidase N-terminal" evidence="6">
    <location>
        <begin position="16"/>
        <end position="136"/>
    </location>
</feature>
<feature type="domain" description="LD-carboxypeptidase C-terminal" evidence="7">
    <location>
        <begin position="181"/>
        <end position="293"/>
    </location>
</feature>
<organism evidence="8 9">
    <name type="scientific">Tenggerimyces flavus</name>
    <dbReference type="NCBI Taxonomy" id="1708749"/>
    <lineage>
        <taxon>Bacteria</taxon>
        <taxon>Bacillati</taxon>
        <taxon>Actinomycetota</taxon>
        <taxon>Actinomycetes</taxon>
        <taxon>Propionibacteriales</taxon>
        <taxon>Nocardioidaceae</taxon>
        <taxon>Tenggerimyces</taxon>
    </lineage>
</organism>
<dbReference type="Pfam" id="PF17676">
    <property type="entry name" value="Peptidase_S66C"/>
    <property type="match status" value="1"/>
</dbReference>
<dbReference type="SUPFAM" id="SSF141986">
    <property type="entry name" value="LD-carboxypeptidase A C-terminal domain-like"/>
    <property type="match status" value="1"/>
</dbReference>
<keyword evidence="4" id="KW-0378">Hydrolase</keyword>
<dbReference type="CDD" id="cd07025">
    <property type="entry name" value="Peptidase_S66"/>
    <property type="match status" value="1"/>
</dbReference>
<keyword evidence="5" id="KW-0720">Serine protease</keyword>
<reference evidence="9" key="1">
    <citation type="journal article" date="2019" name="Int. J. Syst. Evol. Microbiol.">
        <title>The Global Catalogue of Microorganisms (GCM) 10K type strain sequencing project: providing services to taxonomists for standard genome sequencing and annotation.</title>
        <authorList>
            <consortium name="The Broad Institute Genomics Platform"/>
            <consortium name="The Broad Institute Genome Sequencing Center for Infectious Disease"/>
            <person name="Wu L."/>
            <person name="Ma J."/>
        </authorList>
    </citation>
    <scope>NUCLEOTIDE SEQUENCE [LARGE SCALE GENOMIC DNA]</scope>
    <source>
        <strain evidence="9">CGMCC 4.7241</strain>
    </source>
</reference>
<protein>
    <submittedName>
        <fullName evidence="8">LD-carboxypeptidase</fullName>
    </submittedName>
</protein>
<proteinExistence type="inferred from homology"/>
<evidence type="ECO:0000259" key="7">
    <source>
        <dbReference type="Pfam" id="PF17676"/>
    </source>
</evidence>
<dbReference type="InterPro" id="IPR029062">
    <property type="entry name" value="Class_I_gatase-like"/>
</dbReference>
<evidence type="ECO:0000256" key="3">
    <source>
        <dbReference type="ARBA" id="ARBA00022670"/>
    </source>
</evidence>
<comment type="caution">
    <text evidence="8">The sequence shown here is derived from an EMBL/GenBank/DDBJ whole genome shotgun (WGS) entry which is preliminary data.</text>
</comment>
<dbReference type="EMBL" id="JBHRZH010000036">
    <property type="protein sequence ID" value="MFC3764885.1"/>
    <property type="molecule type" value="Genomic_DNA"/>
</dbReference>